<name>A0A9P6QW57_9FUNG</name>
<accession>A0A9P6QW57</accession>
<evidence type="ECO:0000313" key="2">
    <source>
        <dbReference type="Proteomes" id="UP000823405"/>
    </source>
</evidence>
<proteinExistence type="predicted"/>
<sequence length="186" mass="21512">MSFEGLERLLVGSVPTACANLTNHLNLCFESDVHAKSFYEFLPKLCQILYGSKESRGWLHLPMSKAEEDPLFELIRPRGVLMRFLLSRYMDPAFIYEMVPDSLPRRTQTKLDPTQYLNLPPIYLTRVNLVKTAAPIGTQKTMTTITKVNLNFNMLEYFLFYFAYALTLDDDDVNFRGLRRTDPKLA</sequence>
<dbReference type="EMBL" id="JAAAIN010002229">
    <property type="protein sequence ID" value="KAG0295524.1"/>
    <property type="molecule type" value="Genomic_DNA"/>
</dbReference>
<protein>
    <submittedName>
        <fullName evidence="1">Uncharacterized protein</fullName>
    </submittedName>
</protein>
<dbReference type="OrthoDB" id="10251508at2759"/>
<dbReference type="AlphaFoldDB" id="A0A9P6QW57"/>
<evidence type="ECO:0000313" key="1">
    <source>
        <dbReference type="EMBL" id="KAG0295524.1"/>
    </source>
</evidence>
<dbReference type="Proteomes" id="UP000823405">
    <property type="component" value="Unassembled WGS sequence"/>
</dbReference>
<keyword evidence="2" id="KW-1185">Reference proteome</keyword>
<comment type="caution">
    <text evidence="1">The sequence shown here is derived from an EMBL/GenBank/DDBJ whole genome shotgun (WGS) entry which is preliminary data.</text>
</comment>
<organism evidence="1 2">
    <name type="scientific">Linnemannia gamsii</name>
    <dbReference type="NCBI Taxonomy" id="64522"/>
    <lineage>
        <taxon>Eukaryota</taxon>
        <taxon>Fungi</taxon>
        <taxon>Fungi incertae sedis</taxon>
        <taxon>Mucoromycota</taxon>
        <taxon>Mortierellomycotina</taxon>
        <taxon>Mortierellomycetes</taxon>
        <taxon>Mortierellales</taxon>
        <taxon>Mortierellaceae</taxon>
        <taxon>Linnemannia</taxon>
    </lineage>
</organism>
<gene>
    <name evidence="1" type="ORF">BGZ97_004807</name>
</gene>
<feature type="non-terminal residue" evidence="1">
    <location>
        <position position="1"/>
    </location>
</feature>
<reference evidence="1" key="1">
    <citation type="journal article" date="2020" name="Fungal Divers.">
        <title>Resolving the Mortierellaceae phylogeny through synthesis of multi-gene phylogenetics and phylogenomics.</title>
        <authorList>
            <person name="Vandepol N."/>
            <person name="Liber J."/>
            <person name="Desiro A."/>
            <person name="Na H."/>
            <person name="Kennedy M."/>
            <person name="Barry K."/>
            <person name="Grigoriev I.V."/>
            <person name="Miller A.N."/>
            <person name="O'Donnell K."/>
            <person name="Stajich J.E."/>
            <person name="Bonito G."/>
        </authorList>
    </citation>
    <scope>NUCLEOTIDE SEQUENCE</scope>
    <source>
        <strain evidence="1">NVP60</strain>
    </source>
</reference>